<evidence type="ECO:0000313" key="2">
    <source>
        <dbReference type="Proteomes" id="UP000247727"/>
    </source>
</evidence>
<name>A0A318U1K8_9RHOB</name>
<comment type="caution">
    <text evidence="1">The sequence shown here is derived from an EMBL/GenBank/DDBJ whole genome shotgun (WGS) entry which is preliminary data.</text>
</comment>
<reference evidence="1 2" key="1">
    <citation type="submission" date="2018-06" db="EMBL/GenBank/DDBJ databases">
        <title>Genomic Encyclopedia of Type Strains, Phase III (KMG-III): the genomes of soil and plant-associated and newly described type strains.</title>
        <authorList>
            <person name="Whitman W."/>
        </authorList>
    </citation>
    <scope>NUCLEOTIDE SEQUENCE [LARGE SCALE GENOMIC DNA]</scope>
    <source>
        <strain evidence="1 2">JA737</strain>
    </source>
</reference>
<organism evidence="1 2">
    <name type="scientific">Rhodobacter viridis</name>
    <dbReference type="NCBI Taxonomy" id="1054202"/>
    <lineage>
        <taxon>Bacteria</taxon>
        <taxon>Pseudomonadati</taxon>
        <taxon>Pseudomonadota</taxon>
        <taxon>Alphaproteobacteria</taxon>
        <taxon>Rhodobacterales</taxon>
        <taxon>Rhodobacter group</taxon>
        <taxon>Rhodobacter</taxon>
    </lineage>
</organism>
<accession>A0A318U1K8</accession>
<dbReference type="Proteomes" id="UP000247727">
    <property type="component" value="Unassembled WGS sequence"/>
</dbReference>
<keyword evidence="2" id="KW-1185">Reference proteome</keyword>
<dbReference type="AlphaFoldDB" id="A0A318U1K8"/>
<proteinExistence type="predicted"/>
<sequence length="60" mass="6935">MIEPKITYRVDGHEYVVVEQERGNYLCRKVGEEGGKVYYFNSSTHEGPFDDPPVNIGDWL</sequence>
<dbReference type="EMBL" id="QJTK01000003">
    <property type="protein sequence ID" value="PYF11023.1"/>
    <property type="molecule type" value="Genomic_DNA"/>
</dbReference>
<protein>
    <submittedName>
        <fullName evidence="1">Uncharacterized protein</fullName>
    </submittedName>
</protein>
<gene>
    <name evidence="1" type="ORF">C8J30_103118</name>
</gene>
<evidence type="ECO:0000313" key="1">
    <source>
        <dbReference type="EMBL" id="PYF11023.1"/>
    </source>
</evidence>